<feature type="active site" description="Nucleophile" evidence="3">
    <location>
        <position position="280"/>
    </location>
</feature>
<dbReference type="PIRSF" id="PIRSF018153">
    <property type="entry name" value="Glyco_trans_15"/>
    <property type="match status" value="1"/>
</dbReference>
<organism evidence="5 6">
    <name type="scientific">Pisolithus tinctorius Marx 270</name>
    <dbReference type="NCBI Taxonomy" id="870435"/>
    <lineage>
        <taxon>Eukaryota</taxon>
        <taxon>Fungi</taxon>
        <taxon>Dikarya</taxon>
        <taxon>Basidiomycota</taxon>
        <taxon>Agaricomycotina</taxon>
        <taxon>Agaricomycetes</taxon>
        <taxon>Agaricomycetidae</taxon>
        <taxon>Boletales</taxon>
        <taxon>Sclerodermatineae</taxon>
        <taxon>Pisolithaceae</taxon>
        <taxon>Pisolithus</taxon>
    </lineage>
</organism>
<dbReference type="PANTHER" id="PTHR31121">
    <property type="entry name" value="ALPHA-1,2 MANNOSYLTRANSFERASE KTR1"/>
    <property type="match status" value="1"/>
</dbReference>
<dbReference type="FunFam" id="3.90.550.10:FF:000051">
    <property type="entry name" value="Alpha-1,2-mannosyltransferase (Ktr4)"/>
    <property type="match status" value="1"/>
</dbReference>
<dbReference type="AlphaFoldDB" id="A0A0C3NBU2"/>
<accession>A0A0C3NBU2</accession>
<keyword evidence="2 5" id="KW-0808">Transferase</keyword>
<dbReference type="InParanoid" id="A0A0C3NBU2"/>
<dbReference type="Proteomes" id="UP000054217">
    <property type="component" value="Unassembled WGS sequence"/>
</dbReference>
<evidence type="ECO:0000256" key="4">
    <source>
        <dbReference type="SAM" id="Phobius"/>
    </source>
</evidence>
<sequence>MGVITHLQGSVKGIPNRYIVLVTVFLTLILLTLKGLPYTPDALSVPLGISQSSVSNEVAYEASVAPVIRRANATFIILCRNSEIEGVIQSVREVEDRFNRDFNYPYVFLNDEPFTDEFKTRISVISPSVMEFGVIPHDDWFQPSWIDEEKASAARKQMELDNVIYGGSVSYRNMCRFNSGFFFRHPLVQKYRYYWRVEPHVHFPCNIPLDPFLYMQDHNKTYGFTITLYEFESTIRTLWQTVQEYVSLYPEHIHPDNAMGFISADEGAHYNLCHFWSNFEIADMDFWRSDAYMTFFEFLDSKGGFYYERWGDAPVHSIAASLFLPQDAIHFFDEIGYQHIPFSHCTENAERWKNGRCSCDPKESFDYNGYSCLRQWEAVAGHR</sequence>
<keyword evidence="4" id="KW-0812">Transmembrane</keyword>
<dbReference type="PANTHER" id="PTHR31121:SF6">
    <property type="entry name" value="ALPHA-1,2 MANNOSYLTRANSFERASE KTR1"/>
    <property type="match status" value="1"/>
</dbReference>
<evidence type="ECO:0000256" key="1">
    <source>
        <dbReference type="ARBA" id="ARBA00007677"/>
    </source>
</evidence>
<protein>
    <submittedName>
        <fullName evidence="5">Glycosyltransferase family 15 protein</fullName>
    </submittedName>
</protein>
<proteinExistence type="inferred from homology"/>
<gene>
    <name evidence="5" type="ORF">M404DRAFT_1005292</name>
</gene>
<dbReference type="OrthoDB" id="439943at2759"/>
<feature type="transmembrane region" description="Helical" evidence="4">
    <location>
        <begin position="18"/>
        <end position="36"/>
    </location>
</feature>
<keyword evidence="4" id="KW-0472">Membrane</keyword>
<dbReference type="EMBL" id="KN832014">
    <property type="protein sequence ID" value="KIN98599.1"/>
    <property type="molecule type" value="Genomic_DNA"/>
</dbReference>
<evidence type="ECO:0000256" key="3">
    <source>
        <dbReference type="PIRSR" id="PIRSR018153-1"/>
    </source>
</evidence>
<reference evidence="5 6" key="1">
    <citation type="submission" date="2014-04" db="EMBL/GenBank/DDBJ databases">
        <authorList>
            <consortium name="DOE Joint Genome Institute"/>
            <person name="Kuo A."/>
            <person name="Kohler A."/>
            <person name="Costa M.D."/>
            <person name="Nagy L.G."/>
            <person name="Floudas D."/>
            <person name="Copeland A."/>
            <person name="Barry K.W."/>
            <person name="Cichocki N."/>
            <person name="Veneault-Fourrey C."/>
            <person name="LaButti K."/>
            <person name="Lindquist E.A."/>
            <person name="Lipzen A."/>
            <person name="Lundell T."/>
            <person name="Morin E."/>
            <person name="Murat C."/>
            <person name="Sun H."/>
            <person name="Tunlid A."/>
            <person name="Henrissat B."/>
            <person name="Grigoriev I.V."/>
            <person name="Hibbett D.S."/>
            <person name="Martin F."/>
            <person name="Nordberg H.P."/>
            <person name="Cantor M.N."/>
            <person name="Hua S.X."/>
        </authorList>
    </citation>
    <scope>NUCLEOTIDE SEQUENCE [LARGE SCALE GENOMIC DNA]</scope>
    <source>
        <strain evidence="5 6">Marx 270</strain>
    </source>
</reference>
<comment type="similarity">
    <text evidence="1">Belongs to the glycosyltransferase 15 family.</text>
</comment>
<dbReference type="Gene3D" id="3.90.550.10">
    <property type="entry name" value="Spore Coat Polysaccharide Biosynthesis Protein SpsA, Chain A"/>
    <property type="match status" value="1"/>
</dbReference>
<dbReference type="GO" id="GO:0006487">
    <property type="term" value="P:protein N-linked glycosylation"/>
    <property type="evidence" value="ECO:0007669"/>
    <property type="project" value="TreeGrafter"/>
</dbReference>
<dbReference type="SUPFAM" id="SSF53448">
    <property type="entry name" value="Nucleotide-diphospho-sugar transferases"/>
    <property type="match status" value="1"/>
</dbReference>
<dbReference type="GO" id="GO:0000026">
    <property type="term" value="F:alpha-1,2-mannosyltransferase activity"/>
    <property type="evidence" value="ECO:0007669"/>
    <property type="project" value="TreeGrafter"/>
</dbReference>
<dbReference type="GO" id="GO:0000032">
    <property type="term" value="P:cell wall mannoprotein biosynthetic process"/>
    <property type="evidence" value="ECO:0007669"/>
    <property type="project" value="TreeGrafter"/>
</dbReference>
<dbReference type="InterPro" id="IPR029044">
    <property type="entry name" value="Nucleotide-diphossugar_trans"/>
</dbReference>
<dbReference type="InterPro" id="IPR002685">
    <property type="entry name" value="Glyco_trans_15"/>
</dbReference>
<dbReference type="GO" id="GO:0005794">
    <property type="term" value="C:Golgi apparatus"/>
    <property type="evidence" value="ECO:0007669"/>
    <property type="project" value="TreeGrafter"/>
</dbReference>
<evidence type="ECO:0000313" key="6">
    <source>
        <dbReference type="Proteomes" id="UP000054217"/>
    </source>
</evidence>
<keyword evidence="6" id="KW-1185">Reference proteome</keyword>
<dbReference type="FunCoup" id="A0A0C3NBU2">
    <property type="interactions" value="134"/>
</dbReference>
<dbReference type="STRING" id="870435.A0A0C3NBU2"/>
<keyword evidence="4" id="KW-1133">Transmembrane helix</keyword>
<dbReference type="Pfam" id="PF01793">
    <property type="entry name" value="Glyco_transf_15"/>
    <property type="match status" value="1"/>
</dbReference>
<dbReference type="GO" id="GO:0016020">
    <property type="term" value="C:membrane"/>
    <property type="evidence" value="ECO:0007669"/>
    <property type="project" value="InterPro"/>
</dbReference>
<reference evidence="6" key="2">
    <citation type="submission" date="2015-01" db="EMBL/GenBank/DDBJ databases">
        <title>Evolutionary Origins and Diversification of the Mycorrhizal Mutualists.</title>
        <authorList>
            <consortium name="DOE Joint Genome Institute"/>
            <consortium name="Mycorrhizal Genomics Consortium"/>
            <person name="Kohler A."/>
            <person name="Kuo A."/>
            <person name="Nagy L.G."/>
            <person name="Floudas D."/>
            <person name="Copeland A."/>
            <person name="Barry K.W."/>
            <person name="Cichocki N."/>
            <person name="Veneault-Fourrey C."/>
            <person name="LaButti K."/>
            <person name="Lindquist E.A."/>
            <person name="Lipzen A."/>
            <person name="Lundell T."/>
            <person name="Morin E."/>
            <person name="Murat C."/>
            <person name="Riley R."/>
            <person name="Ohm R."/>
            <person name="Sun H."/>
            <person name="Tunlid A."/>
            <person name="Henrissat B."/>
            <person name="Grigoriev I.V."/>
            <person name="Hibbett D.S."/>
            <person name="Martin F."/>
        </authorList>
    </citation>
    <scope>NUCLEOTIDE SEQUENCE [LARGE SCALE GENOMIC DNA]</scope>
    <source>
        <strain evidence="6">Marx 270</strain>
    </source>
</reference>
<evidence type="ECO:0000313" key="5">
    <source>
        <dbReference type="EMBL" id="KIN98599.1"/>
    </source>
</evidence>
<dbReference type="HOGENOM" id="CLU_024327_4_2_1"/>
<evidence type="ECO:0000256" key="2">
    <source>
        <dbReference type="ARBA" id="ARBA00022679"/>
    </source>
</evidence>
<name>A0A0C3NBU2_PISTI</name>